<proteinExistence type="predicted"/>
<dbReference type="Proteomes" id="UP000219338">
    <property type="component" value="Unassembled WGS sequence"/>
</dbReference>
<gene>
    <name evidence="1" type="ORF">ARMOST_05964</name>
</gene>
<dbReference type="EMBL" id="FUEG01000003">
    <property type="protein sequence ID" value="SJL02632.1"/>
    <property type="molecule type" value="Genomic_DNA"/>
</dbReference>
<sequence>MLTGKHTYLDACFGSFARQYPKSKPDPSFLLSPDSMGVMCNDEMRSLLSAVNLWSYLFDLVEASPSKMY</sequence>
<dbReference type="AlphaFoldDB" id="A0A284R1Q8"/>
<keyword evidence="2" id="KW-1185">Reference proteome</keyword>
<organism evidence="1 2">
    <name type="scientific">Armillaria ostoyae</name>
    <name type="common">Armillaria root rot fungus</name>
    <dbReference type="NCBI Taxonomy" id="47428"/>
    <lineage>
        <taxon>Eukaryota</taxon>
        <taxon>Fungi</taxon>
        <taxon>Dikarya</taxon>
        <taxon>Basidiomycota</taxon>
        <taxon>Agaricomycotina</taxon>
        <taxon>Agaricomycetes</taxon>
        <taxon>Agaricomycetidae</taxon>
        <taxon>Agaricales</taxon>
        <taxon>Marasmiineae</taxon>
        <taxon>Physalacriaceae</taxon>
        <taxon>Armillaria</taxon>
    </lineage>
</organism>
<accession>A0A284R1Q8</accession>
<evidence type="ECO:0000313" key="1">
    <source>
        <dbReference type="EMBL" id="SJL02632.1"/>
    </source>
</evidence>
<name>A0A284R1Q8_ARMOS</name>
<evidence type="ECO:0000313" key="2">
    <source>
        <dbReference type="Proteomes" id="UP000219338"/>
    </source>
</evidence>
<protein>
    <submittedName>
        <fullName evidence="1">Uncharacterized protein</fullName>
    </submittedName>
</protein>
<reference evidence="2" key="1">
    <citation type="journal article" date="2017" name="Nat. Ecol. Evol.">
        <title>Genome expansion and lineage-specific genetic innovations in the forest pathogenic fungi Armillaria.</title>
        <authorList>
            <person name="Sipos G."/>
            <person name="Prasanna A.N."/>
            <person name="Walter M.C."/>
            <person name="O'Connor E."/>
            <person name="Balint B."/>
            <person name="Krizsan K."/>
            <person name="Kiss B."/>
            <person name="Hess J."/>
            <person name="Varga T."/>
            <person name="Slot J."/>
            <person name="Riley R."/>
            <person name="Boka B."/>
            <person name="Rigling D."/>
            <person name="Barry K."/>
            <person name="Lee J."/>
            <person name="Mihaltcheva S."/>
            <person name="LaButti K."/>
            <person name="Lipzen A."/>
            <person name="Waldron R."/>
            <person name="Moloney N.M."/>
            <person name="Sperisen C."/>
            <person name="Kredics L."/>
            <person name="Vagvoelgyi C."/>
            <person name="Patrignani A."/>
            <person name="Fitzpatrick D."/>
            <person name="Nagy I."/>
            <person name="Doyle S."/>
            <person name="Anderson J.B."/>
            <person name="Grigoriev I.V."/>
            <person name="Gueldener U."/>
            <person name="Muensterkoetter M."/>
            <person name="Nagy L.G."/>
        </authorList>
    </citation>
    <scope>NUCLEOTIDE SEQUENCE [LARGE SCALE GENOMIC DNA]</scope>
    <source>
        <strain evidence="2">C18/9</strain>
    </source>
</reference>